<reference evidence="3" key="1">
    <citation type="submission" date="2017-03" db="EMBL/GenBank/DDBJ databases">
        <title>Phytopthora megakarya and P. palmivora, two closely related causual agents of cacao black pod achieved similar genome size and gene model numbers by different mechanisms.</title>
        <authorList>
            <person name="Ali S."/>
            <person name="Shao J."/>
            <person name="Larry D.J."/>
            <person name="Kronmiller B."/>
            <person name="Shen D."/>
            <person name="Strem M.D."/>
            <person name="Melnick R.L."/>
            <person name="Guiltinan M.J."/>
            <person name="Tyler B.M."/>
            <person name="Meinhardt L.W."/>
            <person name="Bailey B.A."/>
        </authorList>
    </citation>
    <scope>NUCLEOTIDE SEQUENCE [LARGE SCALE GENOMIC DNA]</scope>
    <source>
        <strain evidence="3">zdho120</strain>
    </source>
</reference>
<comment type="caution">
    <text evidence="2">The sequence shown here is derived from an EMBL/GenBank/DDBJ whole genome shotgun (WGS) entry which is preliminary data.</text>
</comment>
<accession>A0A225VHW7</accession>
<sequence>MGKFVLMGAGGNVGGAAADFACEIAKPEDQLVFATSSLDKIPADKVARWRSKGIEVLSASYDDRESMKKAFEGADAVATISTWLIGDRRRNQIKNALEVAKEMGVKRFCYTSGA</sequence>
<gene>
    <name evidence="2" type="ORF">PHMEG_00023733</name>
</gene>
<dbReference type="PANTHER" id="PTHR43162">
    <property type="match status" value="1"/>
</dbReference>
<dbReference type="InterPro" id="IPR036291">
    <property type="entry name" value="NAD(P)-bd_dom_sf"/>
</dbReference>
<dbReference type="InterPro" id="IPR051604">
    <property type="entry name" value="Ergot_Alk_Oxidoreductase"/>
</dbReference>
<feature type="non-terminal residue" evidence="2">
    <location>
        <position position="114"/>
    </location>
</feature>
<dbReference type="AlphaFoldDB" id="A0A225VHW7"/>
<keyword evidence="3" id="KW-1185">Reference proteome</keyword>
<evidence type="ECO:0000313" key="3">
    <source>
        <dbReference type="Proteomes" id="UP000198211"/>
    </source>
</evidence>
<dbReference type="Gene3D" id="3.40.50.720">
    <property type="entry name" value="NAD(P)-binding Rossmann-like Domain"/>
    <property type="match status" value="1"/>
</dbReference>
<proteinExistence type="predicted"/>
<dbReference type="InterPro" id="IPR016040">
    <property type="entry name" value="NAD(P)-bd_dom"/>
</dbReference>
<dbReference type="STRING" id="4795.A0A225VHW7"/>
<dbReference type="EMBL" id="NBNE01005000">
    <property type="protein sequence ID" value="OWZ04377.1"/>
    <property type="molecule type" value="Genomic_DNA"/>
</dbReference>
<protein>
    <recommendedName>
        <fullName evidence="1">NAD(P)-binding domain-containing protein</fullName>
    </recommendedName>
</protein>
<dbReference type="PANTHER" id="PTHR43162:SF1">
    <property type="entry name" value="PRESTALK A DIFFERENTIATION PROTEIN A"/>
    <property type="match status" value="1"/>
</dbReference>
<name>A0A225VHW7_9STRA</name>
<dbReference type="OrthoDB" id="419598at2759"/>
<evidence type="ECO:0000313" key="2">
    <source>
        <dbReference type="EMBL" id="OWZ04377.1"/>
    </source>
</evidence>
<dbReference type="Proteomes" id="UP000198211">
    <property type="component" value="Unassembled WGS sequence"/>
</dbReference>
<evidence type="ECO:0000259" key="1">
    <source>
        <dbReference type="Pfam" id="PF13460"/>
    </source>
</evidence>
<dbReference type="SUPFAM" id="SSF51735">
    <property type="entry name" value="NAD(P)-binding Rossmann-fold domains"/>
    <property type="match status" value="1"/>
</dbReference>
<organism evidence="2 3">
    <name type="scientific">Phytophthora megakarya</name>
    <dbReference type="NCBI Taxonomy" id="4795"/>
    <lineage>
        <taxon>Eukaryota</taxon>
        <taxon>Sar</taxon>
        <taxon>Stramenopiles</taxon>
        <taxon>Oomycota</taxon>
        <taxon>Peronosporomycetes</taxon>
        <taxon>Peronosporales</taxon>
        <taxon>Peronosporaceae</taxon>
        <taxon>Phytophthora</taxon>
    </lineage>
</organism>
<dbReference type="Pfam" id="PF13460">
    <property type="entry name" value="NAD_binding_10"/>
    <property type="match status" value="1"/>
</dbReference>
<feature type="domain" description="NAD(P)-binding" evidence="1">
    <location>
        <begin position="8"/>
        <end position="113"/>
    </location>
</feature>